<keyword evidence="3" id="KW-0274">FAD</keyword>
<comment type="caution">
    <text evidence="6">The sequence shown here is derived from an EMBL/GenBank/DDBJ whole genome shotgun (WGS) entry which is preliminary data.</text>
</comment>
<comment type="similarity">
    <text evidence="1">Belongs to the FAD-dependent oxidoreductase family.</text>
</comment>
<dbReference type="PRINTS" id="PR00368">
    <property type="entry name" value="FADPNR"/>
</dbReference>
<dbReference type="AlphaFoldDB" id="A0AAW1PQ64"/>
<dbReference type="GO" id="GO:0050660">
    <property type="term" value="F:flavin adenine dinucleotide binding"/>
    <property type="evidence" value="ECO:0007669"/>
    <property type="project" value="TreeGrafter"/>
</dbReference>
<keyword evidence="2" id="KW-0285">Flavoprotein</keyword>
<evidence type="ECO:0000256" key="3">
    <source>
        <dbReference type="ARBA" id="ARBA00022827"/>
    </source>
</evidence>
<dbReference type="PANTHER" id="PTHR43735:SF3">
    <property type="entry name" value="FERROPTOSIS SUPPRESSOR PROTEIN 1"/>
    <property type="match status" value="1"/>
</dbReference>
<protein>
    <recommendedName>
        <fullName evidence="5">FAD/NAD(P)-binding domain-containing protein</fullName>
    </recommendedName>
</protein>
<keyword evidence="7" id="KW-1185">Reference proteome</keyword>
<sequence length="373" mass="40420">MGRSTPQKHVVIVGGGFAGIRCSLLLQQAFKITLVDAKDYYEYTPSNLRCLIHPDHLKRTIVPHRPDVLQGIVTAVSALPGSHGGQITLQSGDTLDFDYCLLCLGSTYAAPIKPLIPAQAHLPDRFAQFEAAHQQLAAAKHIVIIGGGAVGVELAAEIVGRWNKGQKQVTLVTSKDRVLERMAQAASMAALRTEVVLQTDQGRTLVADLVYDCVGVKPCGIVFDPPLAGHQRSELTAPIPVEPTLQVCGLQTLLALGDCCNTDEEKCAFTAELDAMLAAENICRLDDGRPLLTYPQGVCGGAAQPPTMAVISLYKHTAILQMRGLVLTGRLPAFMKQMVEYLMVQSARGSWVHDIFWMGLKRAMLALLRLWGH</sequence>
<keyword evidence="4" id="KW-0560">Oxidoreductase</keyword>
<dbReference type="InterPro" id="IPR023753">
    <property type="entry name" value="FAD/NAD-binding_dom"/>
</dbReference>
<dbReference type="EMBL" id="JALJOR010000009">
    <property type="protein sequence ID" value="KAK9811779.1"/>
    <property type="molecule type" value="Genomic_DNA"/>
</dbReference>
<dbReference type="Pfam" id="PF07992">
    <property type="entry name" value="Pyr_redox_2"/>
    <property type="match status" value="1"/>
</dbReference>
<evidence type="ECO:0000256" key="4">
    <source>
        <dbReference type="ARBA" id="ARBA00023002"/>
    </source>
</evidence>
<dbReference type="Gene3D" id="3.50.50.100">
    <property type="match status" value="2"/>
</dbReference>
<proteinExistence type="inferred from homology"/>
<feature type="domain" description="FAD/NAD(P)-binding" evidence="5">
    <location>
        <begin position="9"/>
        <end position="260"/>
    </location>
</feature>
<dbReference type="Gene3D" id="3.50.50.60">
    <property type="entry name" value="FAD/NAD(P)-binding domain"/>
    <property type="match status" value="1"/>
</dbReference>
<accession>A0AAW1PQ64</accession>
<dbReference type="SUPFAM" id="SSF51905">
    <property type="entry name" value="FAD/NAD(P)-binding domain"/>
    <property type="match status" value="2"/>
</dbReference>
<dbReference type="Proteomes" id="UP001489004">
    <property type="component" value="Unassembled WGS sequence"/>
</dbReference>
<gene>
    <name evidence="6" type="ORF">WJX72_009838</name>
</gene>
<evidence type="ECO:0000256" key="1">
    <source>
        <dbReference type="ARBA" id="ARBA00006442"/>
    </source>
</evidence>
<dbReference type="GO" id="GO:0005737">
    <property type="term" value="C:cytoplasm"/>
    <property type="evidence" value="ECO:0007669"/>
    <property type="project" value="TreeGrafter"/>
</dbReference>
<evidence type="ECO:0000313" key="7">
    <source>
        <dbReference type="Proteomes" id="UP001489004"/>
    </source>
</evidence>
<name>A0AAW1PQ64_9CHLO</name>
<evidence type="ECO:0000259" key="5">
    <source>
        <dbReference type="Pfam" id="PF07992"/>
    </source>
</evidence>
<dbReference type="PANTHER" id="PTHR43735">
    <property type="entry name" value="APOPTOSIS-INDUCING FACTOR 1"/>
    <property type="match status" value="1"/>
</dbReference>
<dbReference type="InterPro" id="IPR036188">
    <property type="entry name" value="FAD/NAD-bd_sf"/>
</dbReference>
<dbReference type="GO" id="GO:0004174">
    <property type="term" value="F:electron-transferring-flavoprotein dehydrogenase activity"/>
    <property type="evidence" value="ECO:0007669"/>
    <property type="project" value="TreeGrafter"/>
</dbReference>
<evidence type="ECO:0000313" key="6">
    <source>
        <dbReference type="EMBL" id="KAK9811779.1"/>
    </source>
</evidence>
<evidence type="ECO:0000256" key="2">
    <source>
        <dbReference type="ARBA" id="ARBA00022630"/>
    </source>
</evidence>
<organism evidence="6 7">
    <name type="scientific">[Myrmecia] bisecta</name>
    <dbReference type="NCBI Taxonomy" id="41462"/>
    <lineage>
        <taxon>Eukaryota</taxon>
        <taxon>Viridiplantae</taxon>
        <taxon>Chlorophyta</taxon>
        <taxon>core chlorophytes</taxon>
        <taxon>Trebouxiophyceae</taxon>
        <taxon>Trebouxiales</taxon>
        <taxon>Trebouxiaceae</taxon>
        <taxon>Myrmecia</taxon>
    </lineage>
</organism>
<reference evidence="6 7" key="1">
    <citation type="journal article" date="2024" name="Nat. Commun.">
        <title>Phylogenomics reveals the evolutionary origins of lichenization in chlorophyte algae.</title>
        <authorList>
            <person name="Puginier C."/>
            <person name="Libourel C."/>
            <person name="Otte J."/>
            <person name="Skaloud P."/>
            <person name="Haon M."/>
            <person name="Grisel S."/>
            <person name="Petersen M."/>
            <person name="Berrin J.G."/>
            <person name="Delaux P.M."/>
            <person name="Dal Grande F."/>
            <person name="Keller J."/>
        </authorList>
    </citation>
    <scope>NUCLEOTIDE SEQUENCE [LARGE SCALE GENOMIC DNA]</scope>
    <source>
        <strain evidence="6 7">SAG 2043</strain>
    </source>
</reference>